<gene>
    <name evidence="1" type="ORF">ONZ43_g1746</name>
</gene>
<evidence type="ECO:0000313" key="2">
    <source>
        <dbReference type="Proteomes" id="UP001153334"/>
    </source>
</evidence>
<keyword evidence="2" id="KW-1185">Reference proteome</keyword>
<organism evidence="1 2">
    <name type="scientific">Nemania bipapillata</name>
    <dbReference type="NCBI Taxonomy" id="110536"/>
    <lineage>
        <taxon>Eukaryota</taxon>
        <taxon>Fungi</taxon>
        <taxon>Dikarya</taxon>
        <taxon>Ascomycota</taxon>
        <taxon>Pezizomycotina</taxon>
        <taxon>Sordariomycetes</taxon>
        <taxon>Xylariomycetidae</taxon>
        <taxon>Xylariales</taxon>
        <taxon>Xylariaceae</taxon>
        <taxon>Nemania</taxon>
    </lineage>
</organism>
<reference evidence="1" key="1">
    <citation type="submission" date="2022-11" db="EMBL/GenBank/DDBJ databases">
        <title>Genome Sequence of Nemania bipapillata.</title>
        <authorList>
            <person name="Buettner E."/>
        </authorList>
    </citation>
    <scope>NUCLEOTIDE SEQUENCE</scope>
    <source>
        <strain evidence="1">CP14</strain>
    </source>
</reference>
<dbReference type="Proteomes" id="UP001153334">
    <property type="component" value="Unassembled WGS sequence"/>
</dbReference>
<comment type="caution">
    <text evidence="1">The sequence shown here is derived from an EMBL/GenBank/DDBJ whole genome shotgun (WGS) entry which is preliminary data.</text>
</comment>
<protein>
    <submittedName>
        <fullName evidence="1">Uncharacterized protein</fullName>
    </submittedName>
</protein>
<name>A0ACC2J367_9PEZI</name>
<evidence type="ECO:0000313" key="1">
    <source>
        <dbReference type="EMBL" id="KAJ8121925.1"/>
    </source>
</evidence>
<proteinExistence type="predicted"/>
<accession>A0ACC2J367</accession>
<dbReference type="EMBL" id="JAPESX010000319">
    <property type="protein sequence ID" value="KAJ8121925.1"/>
    <property type="molecule type" value="Genomic_DNA"/>
</dbReference>
<sequence>MSQKFAADPTIRPLESAGSSFDGSRRRTMPALRQKSDYAAVVANIFAISAGVAFAVGHDRYNSYLNGKQVDQISVSQDWITRIGTAFAWLVKTGLTTAVATAYVQRLWTNLRTRSFEVQHVDTLMEAPNNAFAFLDPRPWIRVPELLVMGAAIWIIPLAAVISPGTLTVVYSPVSQVQSLTVPQLSYNSSTWASIGPVSSDMQFWGASADVQRTGFAAATTGEIVGLPYQYLNESYHLDLSGPAIQCSTANDTVRNATQYNIKSNWGSGGFFGYWAWVGNDDHGITSNNFSSSSSNLQTDGTWLTIDTNSDDAARFFVVSSLGATHGNQAFFGNVSECLLYNASYSVDVNITNGASLVAIKSLTMNEKLPGQGRSSSGLGLTDAERTHYSYQSVMDAFGKLLVGYGYTQNGVTETTYSSFLRTYVDWTTLEQTQSDLESLFQNMTLSMLSASNLLLNSTQASQVPVTITTYPLIYLYQPKDLWIAYGVSIGVTLIATLVGLQSFFVNGAGYSSKFSTSAKFQSN</sequence>